<gene>
    <name evidence="16" type="ORF">AERYTH_12765</name>
</gene>
<keyword evidence="5 14" id="KW-0500">Molybdenum</keyword>
<evidence type="ECO:0000256" key="9">
    <source>
        <dbReference type="ARBA" id="ARBA00023245"/>
    </source>
</evidence>
<keyword evidence="17" id="KW-1185">Reference proteome</keyword>
<dbReference type="Gene3D" id="3.40.190.10">
    <property type="entry name" value="Periplasmic binding protein-like II"/>
    <property type="match status" value="2"/>
</dbReference>
<keyword evidence="9" id="KW-0826">Tungsten</keyword>
<dbReference type="AlphaFoldDB" id="A0A0U4BK19"/>
<evidence type="ECO:0000256" key="15">
    <source>
        <dbReference type="SAM" id="SignalP"/>
    </source>
</evidence>
<proteinExistence type="inferred from homology"/>
<evidence type="ECO:0000256" key="4">
    <source>
        <dbReference type="ARBA" id="ARBA00022475"/>
    </source>
</evidence>
<evidence type="ECO:0000256" key="11">
    <source>
        <dbReference type="ARBA" id="ARBA00062515"/>
    </source>
</evidence>
<keyword evidence="4" id="KW-1003">Cell membrane</keyword>
<keyword evidence="8" id="KW-0472">Membrane</keyword>
<evidence type="ECO:0000256" key="13">
    <source>
        <dbReference type="ARBA" id="ARBA00078141"/>
    </source>
</evidence>
<feature type="binding site" evidence="14">
    <location>
        <position position="174"/>
    </location>
    <ligand>
        <name>molybdate</name>
        <dbReference type="ChEBI" id="CHEBI:36264"/>
    </ligand>
</feature>
<dbReference type="EMBL" id="CP011502">
    <property type="protein sequence ID" value="ALX05505.1"/>
    <property type="molecule type" value="Genomic_DNA"/>
</dbReference>
<dbReference type="SUPFAM" id="SSF53850">
    <property type="entry name" value="Periplasmic binding protein-like II"/>
    <property type="match status" value="1"/>
</dbReference>
<dbReference type="RefSeq" id="WP_067859336.1">
    <property type="nucleotide sequence ID" value="NZ_CP011502.1"/>
</dbReference>
<dbReference type="PANTHER" id="PTHR30632:SF0">
    <property type="entry name" value="SULFATE-BINDING PROTEIN"/>
    <property type="match status" value="1"/>
</dbReference>
<evidence type="ECO:0000256" key="1">
    <source>
        <dbReference type="ARBA" id="ARBA00004193"/>
    </source>
</evidence>
<evidence type="ECO:0000256" key="2">
    <source>
        <dbReference type="ARBA" id="ARBA00009175"/>
    </source>
</evidence>
<reference evidence="16 17" key="1">
    <citation type="journal article" date="1991" name="Int. J. Syst. Bacteriol.">
        <title>Description of the erythromycin-producing bacterium Arthrobacter sp. strain NRRL B-3381 as Aeromicrobium erythreum gen. nov., sp. nov.</title>
        <authorList>
            <person name="Miller E.S."/>
            <person name="Woese C.R."/>
            <person name="Brenner S."/>
        </authorList>
    </citation>
    <scope>NUCLEOTIDE SEQUENCE [LARGE SCALE GENOMIC DNA]</scope>
    <source>
        <strain evidence="16 17">AR18</strain>
    </source>
</reference>
<keyword evidence="3" id="KW-0813">Transport</keyword>
<comment type="function">
    <text evidence="10">Involved in the transport of molybdenum into the cell. Part of the binding-protein-dependent transport system ModABCD.</text>
</comment>
<dbReference type="NCBIfam" id="TIGR01256">
    <property type="entry name" value="modA"/>
    <property type="match status" value="1"/>
</dbReference>
<accession>A0A0U4BK19</accession>
<evidence type="ECO:0000256" key="6">
    <source>
        <dbReference type="ARBA" id="ARBA00022723"/>
    </source>
</evidence>
<dbReference type="InterPro" id="IPR005950">
    <property type="entry name" value="ModA"/>
</dbReference>
<keyword evidence="7 15" id="KW-0732">Signal</keyword>
<evidence type="ECO:0000256" key="8">
    <source>
        <dbReference type="ARBA" id="ARBA00023136"/>
    </source>
</evidence>
<dbReference type="OrthoDB" id="9785015at2"/>
<dbReference type="PANTHER" id="PTHR30632">
    <property type="entry name" value="MOLYBDATE-BINDING PERIPLASMIC PROTEIN"/>
    <property type="match status" value="1"/>
</dbReference>
<feature type="binding site" evidence="14">
    <location>
        <position position="71"/>
    </location>
    <ligand>
        <name>molybdate</name>
        <dbReference type="ChEBI" id="CHEBI:36264"/>
    </ligand>
</feature>
<dbReference type="PATRIC" id="fig|2041.4.peg.2653"/>
<evidence type="ECO:0000256" key="3">
    <source>
        <dbReference type="ARBA" id="ARBA00022448"/>
    </source>
</evidence>
<evidence type="ECO:0000313" key="17">
    <source>
        <dbReference type="Proteomes" id="UP000067689"/>
    </source>
</evidence>
<evidence type="ECO:0000256" key="12">
    <source>
        <dbReference type="ARBA" id="ARBA00073171"/>
    </source>
</evidence>
<protein>
    <recommendedName>
        <fullName evidence="12">Molybdate-binding protein ModA</fullName>
    </recommendedName>
    <alternativeName>
        <fullName evidence="13">Molybdate/tungstate-binding protein ModA</fullName>
    </alternativeName>
</protein>
<evidence type="ECO:0000256" key="14">
    <source>
        <dbReference type="PIRSR" id="PIRSR004846-1"/>
    </source>
</evidence>
<comment type="subunit">
    <text evidence="11">The complex is composed of two ATP-binding proteins (ModC), two transmembrane proteins (ModB) and a solute-binding protein (ModA).</text>
</comment>
<name>A0A0U4BK19_9ACTN</name>
<evidence type="ECO:0000256" key="10">
    <source>
        <dbReference type="ARBA" id="ARBA00056002"/>
    </source>
</evidence>
<dbReference type="Pfam" id="PF13531">
    <property type="entry name" value="SBP_bac_11"/>
    <property type="match status" value="1"/>
</dbReference>
<dbReference type="GO" id="GO:0015689">
    <property type="term" value="P:molybdate ion transport"/>
    <property type="evidence" value="ECO:0007669"/>
    <property type="project" value="InterPro"/>
</dbReference>
<evidence type="ECO:0000256" key="7">
    <source>
        <dbReference type="ARBA" id="ARBA00022729"/>
    </source>
</evidence>
<dbReference type="GO" id="GO:0005886">
    <property type="term" value="C:plasma membrane"/>
    <property type="evidence" value="ECO:0007669"/>
    <property type="project" value="UniProtKB-SubCell"/>
</dbReference>
<evidence type="ECO:0000256" key="5">
    <source>
        <dbReference type="ARBA" id="ARBA00022505"/>
    </source>
</evidence>
<organism evidence="16 17">
    <name type="scientific">Aeromicrobium erythreum</name>
    <dbReference type="NCBI Taxonomy" id="2041"/>
    <lineage>
        <taxon>Bacteria</taxon>
        <taxon>Bacillati</taxon>
        <taxon>Actinomycetota</taxon>
        <taxon>Actinomycetes</taxon>
        <taxon>Propionibacteriales</taxon>
        <taxon>Nocardioidaceae</taxon>
        <taxon>Aeromicrobium</taxon>
    </lineage>
</organism>
<dbReference type="PIRSF" id="PIRSF004846">
    <property type="entry name" value="ModA"/>
    <property type="match status" value="1"/>
</dbReference>
<feature type="signal peptide" evidence="15">
    <location>
        <begin position="1"/>
        <end position="21"/>
    </location>
</feature>
<dbReference type="CDD" id="cd13538">
    <property type="entry name" value="PBP2_ModA_like_1"/>
    <property type="match status" value="1"/>
</dbReference>
<keyword evidence="6 14" id="KW-0479">Metal-binding</keyword>
<dbReference type="Proteomes" id="UP000067689">
    <property type="component" value="Chromosome"/>
</dbReference>
<dbReference type="STRING" id="2041.AERYTH_12765"/>
<feature type="binding site" evidence="14">
    <location>
        <position position="43"/>
    </location>
    <ligand>
        <name>molybdate</name>
        <dbReference type="ChEBI" id="CHEBI:36264"/>
    </ligand>
</feature>
<dbReference type="FunFam" id="3.40.190.10:FF:000030">
    <property type="entry name" value="Molybdate ABC transporter substrate-binding protein"/>
    <property type="match status" value="1"/>
</dbReference>
<dbReference type="KEGG" id="aer:AERYTH_12765"/>
<comment type="similarity">
    <text evidence="2">Belongs to the bacterial solute-binding protein ModA family.</text>
</comment>
<feature type="chain" id="PRO_5039092008" description="Molybdate-binding protein ModA" evidence="15">
    <location>
        <begin position="22"/>
        <end position="256"/>
    </location>
</feature>
<dbReference type="GO" id="GO:0046872">
    <property type="term" value="F:metal ion binding"/>
    <property type="evidence" value="ECO:0007669"/>
    <property type="project" value="UniProtKB-KW"/>
</dbReference>
<dbReference type="GO" id="GO:0030973">
    <property type="term" value="F:molybdate ion binding"/>
    <property type="evidence" value="ECO:0007669"/>
    <property type="project" value="TreeGrafter"/>
</dbReference>
<comment type="subcellular location">
    <subcellularLocation>
        <location evidence="1">Cell membrane</location>
        <topology evidence="1">Lipid-anchor</topology>
    </subcellularLocation>
</comment>
<evidence type="ECO:0000313" key="16">
    <source>
        <dbReference type="EMBL" id="ALX05505.1"/>
    </source>
</evidence>
<feature type="binding site" evidence="14">
    <location>
        <position position="192"/>
    </location>
    <ligand>
        <name>molybdate</name>
        <dbReference type="ChEBI" id="CHEBI:36264"/>
    </ligand>
</feature>
<sequence>MKRLATAAAAAALLLPLAACGNDDAVDPRADVDSTLVVYAAASLKGTFTELAKEFEAANEGVTVQLSFGGSSDLVSQISEGAPADVFASADEKNMDTLVGDDLVAGDPQDFASNTLVIVTPPDNPGDVTSLDDLADPDLDVVVCAPQVPCGSAAQKLATAAGVTLAPDSEEQSVTDVLTKVTSGEADAGLVYVTDAKGAGDDVRTVDVPQASQVVNTYPIAVLSDAKQPSLARDWVELVTGSQGQKVLRAAGFARP</sequence>
<dbReference type="InterPro" id="IPR050682">
    <property type="entry name" value="ModA/WtpA"/>
</dbReference>